<gene>
    <name evidence="1" type="ORF">JMA_42100</name>
</gene>
<dbReference type="InterPro" id="IPR031834">
    <property type="entry name" value="RnlB/LsoB_antitoxin"/>
</dbReference>
<geneLocation type="plasmid" evidence="2"/>
<protein>
    <submittedName>
        <fullName evidence="1">Uncharacterized protein</fullName>
    </submittedName>
</protein>
<dbReference type="KEGG" id="jeo:JMA_42100"/>
<name>A0A0B5AXT0_9BACL</name>
<accession>A0A0B5AXT0</accession>
<dbReference type="EMBL" id="CP009417">
    <property type="protein sequence ID" value="AJD93527.1"/>
    <property type="molecule type" value="Genomic_DNA"/>
</dbReference>
<evidence type="ECO:0000313" key="2">
    <source>
        <dbReference type="Proteomes" id="UP000031449"/>
    </source>
</evidence>
<dbReference type="Proteomes" id="UP000031449">
    <property type="component" value="Plasmid unnamed"/>
</dbReference>
<dbReference type="AlphaFoldDB" id="A0A0B5AXT0"/>
<sequence>MKRYHITESKHPNYPLIIFATSYVSPVESIPLMEKELELAGYKGLVLFDLLLSNGYASNRFITLEVNDGRFDYDSATIVDLKNEEIVEYCLAFHQSHPEYVKNSSLLQKDKNDLLNSSNTI</sequence>
<reference evidence="1 2" key="1">
    <citation type="submission" date="2014-08" db="EMBL/GenBank/DDBJ databases">
        <title>Complete genome of a marine bacteria Jeotgalibacillus malaysiensis.</title>
        <authorList>
            <person name="Yaakop A.S."/>
            <person name="Chan K.-G."/>
            <person name="Goh K.M."/>
        </authorList>
    </citation>
    <scope>NUCLEOTIDE SEQUENCE [LARGE SCALE GENOMIC DNA]</scope>
    <source>
        <strain evidence="1 2">D5</strain>
        <plasmid evidence="2">Plasmid</plasmid>
    </source>
</reference>
<dbReference type="BioCyc" id="JESP1508404:G14D9-13530-MONOMER"/>
<proteinExistence type="predicted"/>
<dbReference type="OrthoDB" id="2942703at2"/>
<evidence type="ECO:0000313" key="1">
    <source>
        <dbReference type="EMBL" id="AJD93527.1"/>
    </source>
</evidence>
<keyword evidence="1" id="KW-0614">Plasmid</keyword>
<organism evidence="1 2">
    <name type="scientific">Jeotgalibacillus malaysiensis</name>
    <dbReference type="NCBI Taxonomy" id="1508404"/>
    <lineage>
        <taxon>Bacteria</taxon>
        <taxon>Bacillati</taxon>
        <taxon>Bacillota</taxon>
        <taxon>Bacilli</taxon>
        <taxon>Bacillales</taxon>
        <taxon>Caryophanaceae</taxon>
        <taxon>Jeotgalibacillus</taxon>
    </lineage>
</organism>
<dbReference type="HOGENOM" id="CLU_163902_1_0_9"/>
<dbReference type="Pfam" id="PF15933">
    <property type="entry name" value="RnlB_antitoxin"/>
    <property type="match status" value="1"/>
</dbReference>
<keyword evidence="2" id="KW-1185">Reference proteome</keyword>